<evidence type="ECO:0000313" key="3">
    <source>
        <dbReference type="EMBL" id="GMH64072.1"/>
    </source>
</evidence>
<name>A0A9W7A707_9STRA</name>
<proteinExistence type="predicted"/>
<evidence type="ECO:0000256" key="1">
    <source>
        <dbReference type="SAM" id="Coils"/>
    </source>
</evidence>
<protein>
    <submittedName>
        <fullName evidence="3">Uncharacterized protein</fullName>
    </submittedName>
</protein>
<dbReference type="Proteomes" id="UP001165082">
    <property type="component" value="Unassembled WGS sequence"/>
</dbReference>
<dbReference type="EMBL" id="BRXZ01001164">
    <property type="protein sequence ID" value="GMH64072.1"/>
    <property type="molecule type" value="Genomic_DNA"/>
</dbReference>
<feature type="compositionally biased region" description="Gly residues" evidence="2">
    <location>
        <begin position="194"/>
        <end position="207"/>
    </location>
</feature>
<keyword evidence="1" id="KW-0175">Coiled coil</keyword>
<gene>
    <name evidence="3" type="ORF">TrRE_jg13019</name>
</gene>
<evidence type="ECO:0000313" key="4">
    <source>
        <dbReference type="Proteomes" id="UP001165082"/>
    </source>
</evidence>
<feature type="coiled-coil region" evidence="1">
    <location>
        <begin position="99"/>
        <end position="126"/>
    </location>
</feature>
<feature type="region of interest" description="Disordered" evidence="2">
    <location>
        <begin position="170"/>
        <end position="207"/>
    </location>
</feature>
<reference evidence="3" key="1">
    <citation type="submission" date="2022-07" db="EMBL/GenBank/DDBJ databases">
        <title>Genome analysis of Parmales, a sister group of diatoms, reveals the evolutionary specialization of diatoms from phago-mixotrophs to photoautotrophs.</title>
        <authorList>
            <person name="Ban H."/>
            <person name="Sato S."/>
            <person name="Yoshikawa S."/>
            <person name="Kazumasa Y."/>
            <person name="Nakamura Y."/>
            <person name="Ichinomiya M."/>
            <person name="Saitoh K."/>
            <person name="Sato N."/>
            <person name="Blanc-Mathieu R."/>
            <person name="Endo H."/>
            <person name="Kuwata A."/>
            <person name="Ogata H."/>
        </authorList>
    </citation>
    <scope>NUCLEOTIDE SEQUENCE</scope>
</reference>
<sequence length="207" mass="23159">MELYKRNKEVGNDDALYMDTDSEFSETFSENGFISTVSREEIKVELVGKSMGRGRGRGGMGRTGRLKAFMNRIFQVEGRRLIDEMLVEETYARASNYARARHLEVIKEAELANKSAQNKEVRQTSEIQRAVKLARRRSIIENIENTRLVRDSMEMGIDMGSGCVVPVAVEESRRRSQSPKYRGGGKLAETLLSQGGGGGGGGNQFRR</sequence>
<comment type="caution">
    <text evidence="3">The sequence shown here is derived from an EMBL/GenBank/DDBJ whole genome shotgun (WGS) entry which is preliminary data.</text>
</comment>
<dbReference type="AlphaFoldDB" id="A0A9W7A707"/>
<evidence type="ECO:0000256" key="2">
    <source>
        <dbReference type="SAM" id="MobiDB-lite"/>
    </source>
</evidence>
<dbReference type="OrthoDB" id="10513123at2759"/>
<organism evidence="3 4">
    <name type="scientific">Triparma retinervis</name>
    <dbReference type="NCBI Taxonomy" id="2557542"/>
    <lineage>
        <taxon>Eukaryota</taxon>
        <taxon>Sar</taxon>
        <taxon>Stramenopiles</taxon>
        <taxon>Ochrophyta</taxon>
        <taxon>Bolidophyceae</taxon>
        <taxon>Parmales</taxon>
        <taxon>Triparmaceae</taxon>
        <taxon>Triparma</taxon>
    </lineage>
</organism>
<keyword evidence="4" id="KW-1185">Reference proteome</keyword>
<accession>A0A9W7A707</accession>